<organism evidence="1">
    <name type="scientific">bioreactor metagenome</name>
    <dbReference type="NCBI Taxonomy" id="1076179"/>
    <lineage>
        <taxon>unclassified sequences</taxon>
        <taxon>metagenomes</taxon>
        <taxon>ecological metagenomes</taxon>
    </lineage>
</organism>
<sequence length="60" mass="7020">MKPYHFALFEIHVSEYCLVKLCQTQIATIERAVYKLEFRKVTIGKIAIIENAVLIFPFCE</sequence>
<evidence type="ECO:0000313" key="1">
    <source>
        <dbReference type="EMBL" id="MPN53753.1"/>
    </source>
</evidence>
<protein>
    <submittedName>
        <fullName evidence="1">Uncharacterized protein</fullName>
    </submittedName>
</protein>
<name>A0A645J2R9_9ZZZZ</name>
<reference evidence="1" key="1">
    <citation type="submission" date="2019-08" db="EMBL/GenBank/DDBJ databases">
        <authorList>
            <person name="Kucharzyk K."/>
            <person name="Murdoch R.W."/>
            <person name="Higgins S."/>
            <person name="Loffler F."/>
        </authorList>
    </citation>
    <scope>NUCLEOTIDE SEQUENCE</scope>
</reference>
<gene>
    <name evidence="1" type="ORF">SDC9_201419</name>
</gene>
<accession>A0A645J2R9</accession>
<dbReference type="EMBL" id="VSSQ01121218">
    <property type="protein sequence ID" value="MPN53753.1"/>
    <property type="molecule type" value="Genomic_DNA"/>
</dbReference>
<proteinExistence type="predicted"/>
<comment type="caution">
    <text evidence="1">The sequence shown here is derived from an EMBL/GenBank/DDBJ whole genome shotgun (WGS) entry which is preliminary data.</text>
</comment>
<dbReference type="AlphaFoldDB" id="A0A645J2R9"/>